<evidence type="ECO:0000259" key="2">
    <source>
        <dbReference type="Pfam" id="PF03779"/>
    </source>
</evidence>
<proteinExistence type="predicted"/>
<feature type="transmembrane region" description="Helical" evidence="1">
    <location>
        <begin position="65"/>
        <end position="82"/>
    </location>
</feature>
<keyword evidence="1" id="KW-0472">Membrane</keyword>
<evidence type="ECO:0000313" key="3">
    <source>
        <dbReference type="EMBL" id="MCQ4079139.1"/>
    </source>
</evidence>
<gene>
    <name evidence="3" type="ORF">NGB36_00530</name>
</gene>
<comment type="caution">
    <text evidence="3">The sequence shown here is derived from an EMBL/GenBank/DDBJ whole genome shotgun (WGS) entry which is preliminary data.</text>
</comment>
<sequence>MSDLSHRPDIAGHPDVAEMRERYARVAGGRQAVAVDGLILLTGLYAAISPWVVHFHALPDITVNNLIVGITLAIIGLGMTLAGDRMLRLSWTVAAMGVWVIISPWVVTAGHGASPGIVWNNCWIGGIACALGLATLAMVRAADRTTGKK</sequence>
<protein>
    <submittedName>
        <fullName evidence="3">SPW repeat protein</fullName>
    </submittedName>
</protein>
<keyword evidence="4" id="KW-1185">Reference proteome</keyword>
<feature type="transmembrane region" description="Helical" evidence="1">
    <location>
        <begin position="89"/>
        <end position="106"/>
    </location>
</feature>
<feature type="transmembrane region" description="Helical" evidence="1">
    <location>
        <begin position="118"/>
        <end position="139"/>
    </location>
</feature>
<reference evidence="3" key="1">
    <citation type="submission" date="2022-06" db="EMBL/GenBank/DDBJ databases">
        <title>Draft genome sequence of Streptomyces sp. RB6PN25 isolated from peat swamp forest in Thailand.</title>
        <authorList>
            <person name="Duangmal K."/>
            <person name="Klaysubun C."/>
        </authorList>
    </citation>
    <scope>NUCLEOTIDE SEQUENCE</scope>
    <source>
        <strain evidence="3">RB6PN25</strain>
    </source>
</reference>
<dbReference type="Pfam" id="PF03779">
    <property type="entry name" value="SPW"/>
    <property type="match status" value="1"/>
</dbReference>
<keyword evidence="1" id="KW-0812">Transmembrane</keyword>
<dbReference type="EMBL" id="JANFNG010000001">
    <property type="protein sequence ID" value="MCQ4079139.1"/>
    <property type="molecule type" value="Genomic_DNA"/>
</dbReference>
<feature type="transmembrane region" description="Helical" evidence="1">
    <location>
        <begin position="32"/>
        <end position="53"/>
    </location>
</feature>
<keyword evidence="1" id="KW-1133">Transmembrane helix</keyword>
<organism evidence="3 4">
    <name type="scientific">Streptomyces humicola</name>
    <dbReference type="NCBI Taxonomy" id="2953240"/>
    <lineage>
        <taxon>Bacteria</taxon>
        <taxon>Bacillati</taxon>
        <taxon>Actinomycetota</taxon>
        <taxon>Actinomycetes</taxon>
        <taxon>Kitasatosporales</taxon>
        <taxon>Streptomycetaceae</taxon>
        <taxon>Streptomyces</taxon>
    </lineage>
</organism>
<name>A0ABT1PNA2_9ACTN</name>
<evidence type="ECO:0000256" key="1">
    <source>
        <dbReference type="SAM" id="Phobius"/>
    </source>
</evidence>
<dbReference type="Proteomes" id="UP001057702">
    <property type="component" value="Unassembled WGS sequence"/>
</dbReference>
<accession>A0ABT1PNA2</accession>
<dbReference type="InterPro" id="IPR005530">
    <property type="entry name" value="SPW"/>
</dbReference>
<evidence type="ECO:0000313" key="4">
    <source>
        <dbReference type="Proteomes" id="UP001057702"/>
    </source>
</evidence>
<dbReference type="RefSeq" id="WP_255917993.1">
    <property type="nucleotide sequence ID" value="NZ_JANFNG010000001.1"/>
</dbReference>
<feature type="domain" description="SPW repeat-containing integral membrane" evidence="2">
    <location>
        <begin position="35"/>
        <end position="133"/>
    </location>
</feature>